<evidence type="ECO:0008006" key="4">
    <source>
        <dbReference type="Google" id="ProtNLM"/>
    </source>
</evidence>
<reference evidence="2 3" key="1">
    <citation type="submission" date="2019-03" db="EMBL/GenBank/DDBJ databases">
        <title>Genomic Encyclopedia of Archaeal and Bacterial Type Strains, Phase II (KMG-II): from individual species to whole genera.</title>
        <authorList>
            <person name="Goeker M."/>
        </authorList>
    </citation>
    <scope>NUCLEOTIDE SEQUENCE [LARGE SCALE GENOMIC DNA]</scope>
    <source>
        <strain evidence="2 3">DSM 28213</strain>
    </source>
</reference>
<evidence type="ECO:0000313" key="2">
    <source>
        <dbReference type="EMBL" id="TDS64982.1"/>
    </source>
</evidence>
<proteinExistence type="predicted"/>
<sequence>MKQNICLLFAILFFVCSKAQTVIPFHLTEHNNIIVKTLVNEKDSLNLMFQIAMEDASISPNRINRAENILFDKNGISEDNKLQIGNLIWKNIRFFDGELSGQQSDGKIGTSIFKDQIFKIDYDNNLFVIYDEMPDLKNYTSIPLTYKNKAIFIDIDNINPWCI</sequence>
<dbReference type="RefSeq" id="WP_133711593.1">
    <property type="nucleotide sequence ID" value="NZ_SOAG01000003.1"/>
</dbReference>
<dbReference type="EMBL" id="SOAG01000003">
    <property type="protein sequence ID" value="TDS64982.1"/>
    <property type="molecule type" value="Genomic_DNA"/>
</dbReference>
<protein>
    <recommendedName>
        <fullName evidence="4">GLPGLI family protein</fullName>
    </recommendedName>
</protein>
<name>A0A4R7F5M3_9FLAO</name>
<feature type="signal peptide" evidence="1">
    <location>
        <begin position="1"/>
        <end position="19"/>
    </location>
</feature>
<feature type="chain" id="PRO_5020434935" description="GLPGLI family protein" evidence="1">
    <location>
        <begin position="20"/>
        <end position="163"/>
    </location>
</feature>
<organism evidence="2 3">
    <name type="scientific">Myroides indicus</name>
    <dbReference type="NCBI Taxonomy" id="1323422"/>
    <lineage>
        <taxon>Bacteria</taxon>
        <taxon>Pseudomonadati</taxon>
        <taxon>Bacteroidota</taxon>
        <taxon>Flavobacteriia</taxon>
        <taxon>Flavobacteriales</taxon>
        <taxon>Flavobacteriaceae</taxon>
        <taxon>Myroides</taxon>
    </lineage>
</organism>
<gene>
    <name evidence="2" type="ORF">C8P70_1032</name>
</gene>
<accession>A0A4R7F5M3</accession>
<dbReference type="OrthoDB" id="5166556at2"/>
<evidence type="ECO:0000256" key="1">
    <source>
        <dbReference type="SAM" id="SignalP"/>
    </source>
</evidence>
<dbReference type="AlphaFoldDB" id="A0A4R7F5M3"/>
<keyword evidence="3" id="KW-1185">Reference proteome</keyword>
<comment type="caution">
    <text evidence="2">The sequence shown here is derived from an EMBL/GenBank/DDBJ whole genome shotgun (WGS) entry which is preliminary data.</text>
</comment>
<evidence type="ECO:0000313" key="3">
    <source>
        <dbReference type="Proteomes" id="UP000295215"/>
    </source>
</evidence>
<dbReference type="Proteomes" id="UP000295215">
    <property type="component" value="Unassembled WGS sequence"/>
</dbReference>
<keyword evidence="1" id="KW-0732">Signal</keyword>